<keyword evidence="8" id="KW-0551">Lipid droplet</keyword>
<comment type="similarity">
    <text evidence="15">Belongs to the peptidase S33 family. ABHD4/ABHD5 subfamily.</text>
</comment>
<comment type="catalytic activity">
    <reaction evidence="24">
        <text>1-(9Z-octadecenoyl)-sn-glycero-3-phosphate + (9Z)-octadecenoyl-CoA = 1,2-di-(9Z-octadecenoyl)-sn-glycero-3-phosphate + CoA</text>
        <dbReference type="Rhea" id="RHEA:37131"/>
        <dbReference type="ChEBI" id="CHEBI:57287"/>
        <dbReference type="ChEBI" id="CHEBI:57387"/>
        <dbReference type="ChEBI" id="CHEBI:74544"/>
        <dbReference type="ChEBI" id="CHEBI:74546"/>
    </reaction>
    <physiologicalReaction direction="left-to-right" evidence="24">
        <dbReference type="Rhea" id="RHEA:37132"/>
    </physiologicalReaction>
</comment>
<dbReference type="GO" id="GO:0006631">
    <property type="term" value="P:fatty acid metabolic process"/>
    <property type="evidence" value="ECO:0007669"/>
    <property type="project" value="UniProtKB-KW"/>
</dbReference>
<comment type="catalytic activity">
    <reaction evidence="1">
        <text>a 1-acyl-sn-glycero-3-phosphate + an acyl-CoA = a 1,2-diacyl-sn-glycero-3-phosphate + CoA</text>
        <dbReference type="Rhea" id="RHEA:19709"/>
        <dbReference type="ChEBI" id="CHEBI:57287"/>
        <dbReference type="ChEBI" id="CHEBI:57970"/>
        <dbReference type="ChEBI" id="CHEBI:58342"/>
        <dbReference type="ChEBI" id="CHEBI:58608"/>
        <dbReference type="EC" id="2.3.1.51"/>
    </reaction>
    <physiologicalReaction direction="left-to-right" evidence="1">
        <dbReference type="Rhea" id="RHEA:19710"/>
    </physiologicalReaction>
</comment>
<protein>
    <recommendedName>
        <fullName evidence="16">1-acylglycerol-3-phosphate O-acyltransferase ABHD5</fullName>
        <ecNumber evidence="5">2.3.1.51</ecNumber>
    </recommendedName>
    <alternativeName>
        <fullName evidence="17">Abhydrolase domain-containing protein 5</fullName>
    </alternativeName>
</protein>
<dbReference type="PANTHER" id="PTHR42886">
    <property type="entry name" value="RE40534P-RELATED"/>
    <property type="match status" value="1"/>
</dbReference>
<comment type="catalytic activity">
    <reaction evidence="19">
        <text>1-hexadecanoyl-sn-glycero-3-phosphate + (9Z)-octadecenoyl-CoA = 1-hexadecanoyl-2-(9Z-octadecenoyl)-sn-glycero-3-phosphate + CoA</text>
        <dbReference type="Rhea" id="RHEA:33187"/>
        <dbReference type="ChEBI" id="CHEBI:57287"/>
        <dbReference type="ChEBI" id="CHEBI:57387"/>
        <dbReference type="ChEBI" id="CHEBI:57518"/>
        <dbReference type="ChEBI" id="CHEBI:64839"/>
    </reaction>
    <physiologicalReaction direction="left-to-right" evidence="19">
        <dbReference type="Rhea" id="RHEA:33188"/>
    </physiologicalReaction>
</comment>
<evidence type="ECO:0000256" key="8">
    <source>
        <dbReference type="ARBA" id="ARBA00022677"/>
    </source>
</evidence>
<evidence type="ECO:0000259" key="26">
    <source>
        <dbReference type="Pfam" id="PF00561"/>
    </source>
</evidence>
<evidence type="ECO:0000256" key="5">
    <source>
        <dbReference type="ARBA" id="ARBA00013211"/>
    </source>
</evidence>
<evidence type="ECO:0000256" key="3">
    <source>
        <dbReference type="ARBA" id="ARBA00004496"/>
    </source>
</evidence>
<dbReference type="EC" id="2.3.1.51" evidence="5"/>
<evidence type="ECO:0000256" key="24">
    <source>
        <dbReference type="ARBA" id="ARBA00049561"/>
    </source>
</evidence>
<keyword evidence="10" id="KW-0221">Differentiation</keyword>
<evidence type="ECO:0000256" key="4">
    <source>
        <dbReference type="ARBA" id="ARBA00004502"/>
    </source>
</evidence>
<evidence type="ECO:0000256" key="17">
    <source>
        <dbReference type="ARBA" id="ARBA00042413"/>
    </source>
</evidence>
<keyword evidence="6" id="KW-0963">Cytoplasm</keyword>
<keyword evidence="9" id="KW-0808">Transferase</keyword>
<dbReference type="PANTHER" id="PTHR42886:SF29">
    <property type="entry name" value="PUMMELIG, ISOFORM A"/>
    <property type="match status" value="1"/>
</dbReference>
<comment type="catalytic activity">
    <reaction evidence="21">
        <text>eicosanoyl-CoA + 1-(9Z-octadecenoyl)-sn-glycero-3-phosphate = 1-(9Z)-octadecenoyl-2-eicosanoyl-sn-glycero-3-phosphate + CoA</text>
        <dbReference type="Rhea" id="RHEA:37451"/>
        <dbReference type="ChEBI" id="CHEBI:57287"/>
        <dbReference type="ChEBI" id="CHEBI:57380"/>
        <dbReference type="ChEBI" id="CHEBI:74544"/>
        <dbReference type="ChEBI" id="CHEBI:74937"/>
    </reaction>
    <physiologicalReaction direction="left-to-right" evidence="21">
        <dbReference type="Rhea" id="RHEA:37452"/>
    </physiologicalReaction>
</comment>
<keyword evidence="13" id="KW-0012">Acyltransferase</keyword>
<evidence type="ECO:0000256" key="1">
    <source>
        <dbReference type="ARBA" id="ARBA00000300"/>
    </source>
</evidence>
<comment type="catalytic activity">
    <reaction evidence="22">
        <text>1-(5Z,8Z,11Z,14Z-eicosatetraenoyl)-sn-glycero-3-phosphate + (9Z)-octadecenoyl-CoA = 1-(5Z,8Z,11Z,14Z)-eicosatetraenoyl-2-(9Z)-octadecenoyl-sn-glycero-3-phosphate + CoA</text>
        <dbReference type="Rhea" id="RHEA:37455"/>
        <dbReference type="ChEBI" id="CHEBI:57287"/>
        <dbReference type="ChEBI" id="CHEBI:57387"/>
        <dbReference type="ChEBI" id="CHEBI:74938"/>
        <dbReference type="ChEBI" id="CHEBI:74941"/>
    </reaction>
    <physiologicalReaction direction="left-to-right" evidence="22">
        <dbReference type="Rhea" id="RHEA:37456"/>
    </physiologicalReaction>
</comment>
<evidence type="ECO:0000256" key="10">
    <source>
        <dbReference type="ARBA" id="ARBA00022782"/>
    </source>
</evidence>
<comment type="subcellular location">
    <subcellularLocation>
        <location evidence="3">Cytoplasm</location>
    </subcellularLocation>
    <subcellularLocation>
        <location evidence="4">Lipid droplet</location>
    </subcellularLocation>
</comment>
<evidence type="ECO:0000256" key="21">
    <source>
        <dbReference type="ARBA" id="ARBA00047849"/>
    </source>
</evidence>
<evidence type="ECO:0000256" key="7">
    <source>
        <dbReference type="ARBA" id="ARBA00022516"/>
    </source>
</evidence>
<evidence type="ECO:0000256" key="12">
    <source>
        <dbReference type="ARBA" id="ARBA00023098"/>
    </source>
</evidence>
<evidence type="ECO:0000256" key="22">
    <source>
        <dbReference type="ARBA" id="ARBA00048632"/>
    </source>
</evidence>
<dbReference type="GO" id="GO:0003841">
    <property type="term" value="F:1-acylglycerol-3-phosphate O-acyltransferase activity"/>
    <property type="evidence" value="ECO:0007669"/>
    <property type="project" value="UniProtKB-EC"/>
</dbReference>
<dbReference type="GO" id="GO:0052689">
    <property type="term" value="F:carboxylic ester hydrolase activity"/>
    <property type="evidence" value="ECO:0007669"/>
    <property type="project" value="TreeGrafter"/>
</dbReference>
<dbReference type="Gene3D" id="3.40.50.1820">
    <property type="entry name" value="alpha/beta hydrolase"/>
    <property type="match status" value="1"/>
</dbReference>
<evidence type="ECO:0000256" key="6">
    <source>
        <dbReference type="ARBA" id="ARBA00022490"/>
    </source>
</evidence>
<name>A0A0P4W9P9_SCYOL</name>
<evidence type="ECO:0000256" key="20">
    <source>
        <dbReference type="ARBA" id="ARBA00047543"/>
    </source>
</evidence>
<feature type="domain" description="AB hydrolase-1" evidence="26">
    <location>
        <begin position="77"/>
        <end position="202"/>
    </location>
</feature>
<evidence type="ECO:0000256" key="23">
    <source>
        <dbReference type="ARBA" id="ARBA00048770"/>
    </source>
</evidence>
<evidence type="ECO:0000256" key="2">
    <source>
        <dbReference type="ARBA" id="ARBA00000816"/>
    </source>
</evidence>
<dbReference type="PRINTS" id="PR00111">
    <property type="entry name" value="ABHYDROLASE"/>
</dbReference>
<keyword evidence="12" id="KW-0443">Lipid metabolism</keyword>
<evidence type="ECO:0000313" key="27">
    <source>
        <dbReference type="EMBL" id="JAI63046.1"/>
    </source>
</evidence>
<dbReference type="GO" id="GO:0006654">
    <property type="term" value="P:phosphatidic acid biosynthetic process"/>
    <property type="evidence" value="ECO:0007669"/>
    <property type="project" value="TreeGrafter"/>
</dbReference>
<feature type="region of interest" description="Disordered" evidence="25">
    <location>
        <begin position="387"/>
        <end position="407"/>
    </location>
</feature>
<dbReference type="InterPro" id="IPR029058">
    <property type="entry name" value="AB_hydrolase_fold"/>
</dbReference>
<comment type="catalytic activity">
    <reaction evidence="2">
        <text>1-(9Z-octadecenoyl)-sn-glycero-3-phosphate + hexadecanoyl-CoA = 1-(9Z)-octadecenoyl-2-hexadecanoyl-sn-glycero-3-phosphate + CoA</text>
        <dbReference type="Rhea" id="RHEA:37143"/>
        <dbReference type="ChEBI" id="CHEBI:57287"/>
        <dbReference type="ChEBI" id="CHEBI:57379"/>
        <dbReference type="ChEBI" id="CHEBI:74544"/>
        <dbReference type="ChEBI" id="CHEBI:74551"/>
    </reaction>
    <physiologicalReaction direction="left-to-right" evidence="2">
        <dbReference type="Rhea" id="RHEA:37144"/>
    </physiologicalReaction>
</comment>
<dbReference type="InterPro" id="IPR000073">
    <property type="entry name" value="AB_hydrolase_1"/>
</dbReference>
<comment type="catalytic activity">
    <reaction evidence="23">
        <text>1-(9Z-octadecenoyl)-sn-glycero-3-phosphate + (5Z,8Z,11Z,14Z)-eicosatetraenoyl-CoA = 1-(9Z)-octadecenoyl-2-(5Z,8Z,11Z,14Z)-eicosatetraenoyl-sn-glycero-3-phosphate + CoA</text>
        <dbReference type="Rhea" id="RHEA:37443"/>
        <dbReference type="ChEBI" id="CHEBI:57287"/>
        <dbReference type="ChEBI" id="CHEBI:57368"/>
        <dbReference type="ChEBI" id="CHEBI:74544"/>
        <dbReference type="ChEBI" id="CHEBI:74928"/>
    </reaction>
    <physiologicalReaction direction="left-to-right" evidence="23">
        <dbReference type="Rhea" id="RHEA:37444"/>
    </physiologicalReaction>
</comment>
<dbReference type="GO" id="GO:0055088">
    <property type="term" value="P:lipid homeostasis"/>
    <property type="evidence" value="ECO:0007669"/>
    <property type="project" value="TreeGrafter"/>
</dbReference>
<accession>A0A0P4W9P9</accession>
<dbReference type="EMBL" id="GDRN01075505">
    <property type="protein sequence ID" value="JAI63046.1"/>
    <property type="molecule type" value="Transcribed_RNA"/>
</dbReference>
<dbReference type="GO" id="GO:0005811">
    <property type="term" value="C:lipid droplet"/>
    <property type="evidence" value="ECO:0007669"/>
    <property type="project" value="UniProtKB-SubCell"/>
</dbReference>
<dbReference type="AlphaFoldDB" id="A0A0P4W9P9"/>
<evidence type="ECO:0000256" key="19">
    <source>
        <dbReference type="ARBA" id="ARBA00047525"/>
    </source>
</evidence>
<reference evidence="27" key="1">
    <citation type="submission" date="2015-09" db="EMBL/GenBank/DDBJ databases">
        <title>Scylla olivacea transcriptome.</title>
        <authorList>
            <person name="Ikhwanuddin M."/>
        </authorList>
    </citation>
    <scope>NUCLEOTIDE SEQUENCE</scope>
</reference>
<dbReference type="GO" id="GO:0005739">
    <property type="term" value="C:mitochondrion"/>
    <property type="evidence" value="ECO:0007669"/>
    <property type="project" value="TreeGrafter"/>
</dbReference>
<evidence type="ECO:0000256" key="13">
    <source>
        <dbReference type="ARBA" id="ARBA00023315"/>
    </source>
</evidence>
<keyword evidence="7" id="KW-0444">Lipid biosynthesis</keyword>
<comment type="function">
    <text evidence="18">Coenzyme A-dependent lysophosphatidic acid acyltransferase that catalyzes the transfer of an acyl group on a lysophosphatidic acid. Functions preferentially with 1-oleoyl-lysophosphatidic acid followed by 1-palmitoyl-lysophosphatidic acid, 1-stearoyl-lysophosphatidic acid and 1-arachidonoyl-lysophosphatidic acid as lipid acceptor. Functions preferentially with arachidonoyl-CoA followed by oleoyl-CoA as acyl group donors. Functions in phosphatidic acid biosynthesis. May regulate the cellular storage of triacylglycerol through activation of the phospholipase PNPLA2. Involved in keratinocyte differentiation. Regulates lipid droplet fusion.</text>
</comment>
<dbReference type="Pfam" id="PF00561">
    <property type="entry name" value="Abhydrolase_1"/>
    <property type="match status" value="1"/>
</dbReference>
<dbReference type="GO" id="GO:0030154">
    <property type="term" value="P:cell differentiation"/>
    <property type="evidence" value="ECO:0007669"/>
    <property type="project" value="UniProtKB-KW"/>
</dbReference>
<organism evidence="27">
    <name type="scientific">Scylla olivacea</name>
    <name type="common">Orange mud crab</name>
    <name type="synonym">Cancer olivacea</name>
    <dbReference type="NCBI Taxonomy" id="85551"/>
    <lineage>
        <taxon>Eukaryota</taxon>
        <taxon>Metazoa</taxon>
        <taxon>Ecdysozoa</taxon>
        <taxon>Arthropoda</taxon>
        <taxon>Crustacea</taxon>
        <taxon>Multicrustacea</taxon>
        <taxon>Malacostraca</taxon>
        <taxon>Eumalacostraca</taxon>
        <taxon>Eucarida</taxon>
        <taxon>Decapoda</taxon>
        <taxon>Pleocyemata</taxon>
        <taxon>Brachyura</taxon>
        <taxon>Eubrachyura</taxon>
        <taxon>Portunoidea</taxon>
        <taxon>Portunidae</taxon>
        <taxon>Portuninae</taxon>
        <taxon>Scylla</taxon>
    </lineage>
</organism>
<evidence type="ECO:0000256" key="15">
    <source>
        <dbReference type="ARBA" id="ARBA00038097"/>
    </source>
</evidence>
<evidence type="ECO:0000256" key="25">
    <source>
        <dbReference type="SAM" id="MobiDB-lite"/>
    </source>
</evidence>
<evidence type="ECO:0000256" key="16">
    <source>
        <dbReference type="ARBA" id="ARBA00040731"/>
    </source>
</evidence>
<proteinExistence type="inferred from homology"/>
<comment type="catalytic activity">
    <reaction evidence="14">
        <text>1-(9Z-octadecenoyl)-sn-glycero-3-phosphate + octadecanoyl-CoA = 1-(9Z-octadecenoyl)-2-octadecanoyl-sn-glycero-3-phosphate + CoA</text>
        <dbReference type="Rhea" id="RHEA:37147"/>
        <dbReference type="ChEBI" id="CHEBI:57287"/>
        <dbReference type="ChEBI" id="CHEBI:57394"/>
        <dbReference type="ChEBI" id="CHEBI:74544"/>
        <dbReference type="ChEBI" id="CHEBI:74552"/>
    </reaction>
    <physiologicalReaction direction="left-to-right" evidence="14">
        <dbReference type="Rhea" id="RHEA:37148"/>
    </physiologicalReaction>
</comment>
<evidence type="ECO:0000256" key="18">
    <source>
        <dbReference type="ARBA" id="ARBA00045357"/>
    </source>
</evidence>
<evidence type="ECO:0000256" key="9">
    <source>
        <dbReference type="ARBA" id="ARBA00022679"/>
    </source>
</evidence>
<sequence length="407" mass="45591">MTEEVGVEVERQQESWFGSWLRWCPTSLSLLREAEKVLLSNLKSSYTGRYVSVGCVVGGKESHVWTLSFNEDSDNIPLVLLHGFGSGVGLWCLNFDSFAAHRPVYALDILGFGRSSRPAFTKDPLEAEREFIMSIDGWREKVGLEKFILLGHSFGGFLAAAYAIKHPERVEHLVLADPWGFPERPLDVGDRYKFPLWVKAVAAILRPFNPLSVIRTAGPFGPNILKKARPDLIRKFSGMVRDAEEVIPNYLYHCNAQDPSGESAFHTLMSGFGWAKYPMIQRMDSLRKGLPITLIYGARSWVDHDPGFQIKYMRKDTFVDVQVIQGAGHHVYADKARAFNSIVNNIGHHSDNGTLPLLAPDSEEPDREVSSRDVAVTLSSMINVRNDNTRDDPVVTTEVNGVEDEVD</sequence>
<dbReference type="SUPFAM" id="SSF53474">
    <property type="entry name" value="alpha/beta-Hydrolases"/>
    <property type="match status" value="1"/>
</dbReference>
<keyword evidence="11" id="KW-0276">Fatty acid metabolism</keyword>
<dbReference type="FunFam" id="3.40.50.1820:FF:000019">
    <property type="entry name" value="1-acylglycerol-3-phosphate O-acyltransferase ABHD5"/>
    <property type="match status" value="1"/>
</dbReference>
<comment type="catalytic activity">
    <reaction evidence="20">
        <text>1-octadecanoyl-sn-glycero-3-phosphate + (9Z)-octadecenoyl-CoA = 1-octadecanoyl-2-(9Z-octadecenoyl)-sn-glycero-3-phosphate + CoA</text>
        <dbReference type="Rhea" id="RHEA:37163"/>
        <dbReference type="ChEBI" id="CHEBI:57287"/>
        <dbReference type="ChEBI" id="CHEBI:57387"/>
        <dbReference type="ChEBI" id="CHEBI:74560"/>
        <dbReference type="ChEBI" id="CHEBI:74565"/>
    </reaction>
    <physiologicalReaction direction="left-to-right" evidence="20">
        <dbReference type="Rhea" id="RHEA:37164"/>
    </physiologicalReaction>
</comment>
<evidence type="ECO:0000256" key="11">
    <source>
        <dbReference type="ARBA" id="ARBA00022832"/>
    </source>
</evidence>
<evidence type="ECO:0000256" key="14">
    <source>
        <dbReference type="ARBA" id="ARBA00036296"/>
    </source>
</evidence>